<dbReference type="EMBL" id="JBBWWR010000005">
    <property type="protein sequence ID" value="KAK8966888.1"/>
    <property type="molecule type" value="Genomic_DNA"/>
</dbReference>
<dbReference type="GO" id="GO:0016829">
    <property type="term" value="F:lyase activity"/>
    <property type="evidence" value="ECO:0007669"/>
    <property type="project" value="UniProtKB-KW"/>
</dbReference>
<dbReference type="SUPFAM" id="SSF48150">
    <property type="entry name" value="DNA-glycosylase"/>
    <property type="match status" value="1"/>
</dbReference>
<reference evidence="9 10" key="1">
    <citation type="journal article" date="2022" name="Nat. Plants">
        <title>Genomes of leafy and leafless Platanthera orchids illuminate the evolution of mycoheterotrophy.</title>
        <authorList>
            <person name="Li M.H."/>
            <person name="Liu K.W."/>
            <person name="Li Z."/>
            <person name="Lu H.C."/>
            <person name="Ye Q.L."/>
            <person name="Zhang D."/>
            <person name="Wang J.Y."/>
            <person name="Li Y.F."/>
            <person name="Zhong Z.M."/>
            <person name="Liu X."/>
            <person name="Yu X."/>
            <person name="Liu D.K."/>
            <person name="Tu X.D."/>
            <person name="Liu B."/>
            <person name="Hao Y."/>
            <person name="Liao X.Y."/>
            <person name="Jiang Y.T."/>
            <person name="Sun W.H."/>
            <person name="Chen J."/>
            <person name="Chen Y.Q."/>
            <person name="Ai Y."/>
            <person name="Zhai J.W."/>
            <person name="Wu S.S."/>
            <person name="Zhou Z."/>
            <person name="Hsiao Y.Y."/>
            <person name="Wu W.L."/>
            <person name="Chen Y.Y."/>
            <person name="Lin Y.F."/>
            <person name="Hsu J.L."/>
            <person name="Li C.Y."/>
            <person name="Wang Z.W."/>
            <person name="Zhao X."/>
            <person name="Zhong W.Y."/>
            <person name="Ma X.K."/>
            <person name="Ma L."/>
            <person name="Huang J."/>
            <person name="Chen G.Z."/>
            <person name="Huang M.Z."/>
            <person name="Huang L."/>
            <person name="Peng D.H."/>
            <person name="Luo Y.B."/>
            <person name="Zou S.Q."/>
            <person name="Chen S.P."/>
            <person name="Lan S."/>
            <person name="Tsai W.C."/>
            <person name="Van de Peer Y."/>
            <person name="Liu Z.J."/>
        </authorList>
    </citation>
    <scope>NUCLEOTIDE SEQUENCE [LARGE SCALE GENOMIC DNA]</scope>
    <source>
        <strain evidence="9">Lor288</strain>
    </source>
</reference>
<keyword evidence="2" id="KW-0378">Hydrolase</keyword>
<evidence type="ECO:0000256" key="5">
    <source>
        <dbReference type="ARBA" id="ARBA00023268"/>
    </source>
</evidence>
<dbReference type="InterPro" id="IPR012904">
    <property type="entry name" value="OGG_N"/>
</dbReference>
<accession>A0ABR2MSD5</accession>
<evidence type="ECO:0000256" key="1">
    <source>
        <dbReference type="ARBA" id="ARBA00022763"/>
    </source>
</evidence>
<evidence type="ECO:0000313" key="10">
    <source>
        <dbReference type="Proteomes" id="UP001412067"/>
    </source>
</evidence>
<evidence type="ECO:0000256" key="2">
    <source>
        <dbReference type="ARBA" id="ARBA00022801"/>
    </source>
</evidence>
<evidence type="ECO:0000313" key="9">
    <source>
        <dbReference type="EMBL" id="KAK8966888.1"/>
    </source>
</evidence>
<comment type="caution">
    <text evidence="9">The sequence shown here is derived from an EMBL/GenBank/DDBJ whole genome shotgun (WGS) entry which is preliminary data.</text>
</comment>
<proteinExistence type="predicted"/>
<dbReference type="Gene3D" id="1.10.1670.10">
    <property type="entry name" value="Helix-hairpin-Helix base-excision DNA repair enzymes (C-terminal)"/>
    <property type="match status" value="1"/>
</dbReference>
<dbReference type="PANTHER" id="PTHR10242">
    <property type="entry name" value="8-OXOGUANINE DNA GLYCOSYLASE"/>
    <property type="match status" value="1"/>
</dbReference>
<dbReference type="Proteomes" id="UP001412067">
    <property type="component" value="Unassembled WGS sequence"/>
</dbReference>
<evidence type="ECO:0000259" key="8">
    <source>
        <dbReference type="Pfam" id="PF07934"/>
    </source>
</evidence>
<dbReference type="SUPFAM" id="SSF55945">
    <property type="entry name" value="TATA-box binding protein-like"/>
    <property type="match status" value="1"/>
</dbReference>
<evidence type="ECO:0000256" key="3">
    <source>
        <dbReference type="ARBA" id="ARBA00023204"/>
    </source>
</evidence>
<name>A0ABR2MSD5_9ASPA</name>
<keyword evidence="1" id="KW-0227">DNA damage</keyword>
<organism evidence="9 10">
    <name type="scientific">Platanthera guangdongensis</name>
    <dbReference type="NCBI Taxonomy" id="2320717"/>
    <lineage>
        <taxon>Eukaryota</taxon>
        <taxon>Viridiplantae</taxon>
        <taxon>Streptophyta</taxon>
        <taxon>Embryophyta</taxon>
        <taxon>Tracheophyta</taxon>
        <taxon>Spermatophyta</taxon>
        <taxon>Magnoliopsida</taxon>
        <taxon>Liliopsida</taxon>
        <taxon>Asparagales</taxon>
        <taxon>Orchidaceae</taxon>
        <taxon>Orchidoideae</taxon>
        <taxon>Orchideae</taxon>
        <taxon>Orchidinae</taxon>
        <taxon>Platanthera</taxon>
    </lineage>
</organism>
<dbReference type="InterPro" id="IPR011257">
    <property type="entry name" value="DNA_glycosylase"/>
</dbReference>
<keyword evidence="5" id="KW-0511">Multifunctional enzyme</keyword>
<dbReference type="Gene3D" id="1.10.340.30">
    <property type="entry name" value="Hypothetical protein, domain 2"/>
    <property type="match status" value="1"/>
</dbReference>
<evidence type="ECO:0000256" key="4">
    <source>
        <dbReference type="ARBA" id="ARBA00023239"/>
    </source>
</evidence>
<feature type="domain" description="8-oxoguanine DNA glycosylase N-terminal" evidence="8">
    <location>
        <begin position="133"/>
        <end position="248"/>
    </location>
</feature>
<dbReference type="Pfam" id="PF07934">
    <property type="entry name" value="OGG_N"/>
    <property type="match status" value="1"/>
</dbReference>
<dbReference type="InterPro" id="IPR023170">
    <property type="entry name" value="HhH_base_excis_C"/>
</dbReference>
<evidence type="ECO:0000256" key="6">
    <source>
        <dbReference type="ARBA" id="ARBA00023295"/>
    </source>
</evidence>
<keyword evidence="10" id="KW-1185">Reference proteome</keyword>
<keyword evidence="4 9" id="KW-0456">Lyase</keyword>
<dbReference type="PANTHER" id="PTHR10242:SF2">
    <property type="entry name" value="N-GLYCOSYLASE_DNA LYASE"/>
    <property type="match status" value="1"/>
</dbReference>
<keyword evidence="3" id="KW-0234">DNA repair</keyword>
<dbReference type="Gene3D" id="3.30.310.40">
    <property type="match status" value="1"/>
</dbReference>
<feature type="region of interest" description="Disordered" evidence="7">
    <location>
        <begin position="74"/>
        <end position="116"/>
    </location>
</feature>
<gene>
    <name evidence="9" type="primary">OGG1</name>
    <name evidence="9" type="ORF">KSP40_PGU016455</name>
</gene>
<protein>
    <submittedName>
        <fullName evidence="9">N-glycosylase/DNA lyase OGG1</fullName>
    </submittedName>
</protein>
<dbReference type="InterPro" id="IPR052054">
    <property type="entry name" value="Oxidative_DNA_repair_enzyme"/>
</dbReference>
<evidence type="ECO:0000256" key="7">
    <source>
        <dbReference type="SAM" id="MobiDB-lite"/>
    </source>
</evidence>
<sequence length="363" mass="40476">MGEHQRDLDDERVPNRFHICASTHVISPVGEYQRALAYEDCFDCRRVLAESTRQIQIPHRLPESLRHYVGVMSKRRRLKTPPPYSPANLSTTPLPPPTPTTQPKEESYQSTVSGSRIRRSLTPSLLSGDWKQLDVPRSELSLPLTLPTGQTFRWRRTGHSQFTGVVGPHLLSLRHADEDPLGRVSFFLHDSSSSVSAAAPSALSDYLNIHISLADLWRGFAAADPRFADLSSRFDGGARVLRQDPAECVLQFLCSSNNNIARIEKMVGVLSSFGDYLGTVGGFHFHEFPTLERLSIVSEQQLREAGFGYRFDVIQSARSTRRLLQPPCAAALCRLSVLPPYVANFLSPCMLAIGLSNDNLRSH</sequence>
<keyword evidence="6" id="KW-0326">Glycosidase</keyword>